<evidence type="ECO:0000313" key="3">
    <source>
        <dbReference type="EMBL" id="GAA0156097.1"/>
    </source>
</evidence>
<proteinExistence type="predicted"/>
<name>A0AAV3PW94_LITER</name>
<accession>A0AAV3PW94</accession>
<dbReference type="AlphaFoldDB" id="A0AAV3PW94"/>
<reference evidence="3 4" key="1">
    <citation type="submission" date="2024-01" db="EMBL/GenBank/DDBJ databases">
        <title>The complete chloroplast genome sequence of Lithospermum erythrorhizon: insights into the phylogenetic relationship among Boraginaceae species and the maternal lineages of purple gromwells.</title>
        <authorList>
            <person name="Okada T."/>
            <person name="Watanabe K."/>
        </authorList>
    </citation>
    <scope>NUCLEOTIDE SEQUENCE [LARGE SCALE GENOMIC DNA]</scope>
</reference>
<evidence type="ECO:0000313" key="4">
    <source>
        <dbReference type="Proteomes" id="UP001454036"/>
    </source>
</evidence>
<dbReference type="Proteomes" id="UP001454036">
    <property type="component" value="Unassembled WGS sequence"/>
</dbReference>
<evidence type="ECO:0000256" key="1">
    <source>
        <dbReference type="SAM" id="MobiDB-lite"/>
    </source>
</evidence>
<dbReference type="InterPro" id="IPR029472">
    <property type="entry name" value="Copia-like_N"/>
</dbReference>
<gene>
    <name evidence="3" type="ORF">LIER_38213</name>
</gene>
<comment type="caution">
    <text evidence="3">The sequence shown here is derived from an EMBL/GenBank/DDBJ whole genome shotgun (WGS) entry which is preliminary data.</text>
</comment>
<keyword evidence="4" id="KW-1185">Reference proteome</keyword>
<sequence>MVNENEQVFQNQNRNQNQNQSENSQKYYVALVIKTDDPLFLHSSDHSSLILVSDVLIETNYVSWSRAMKVALDARDKYGFLTGEIEALLMEDVRFKQWRKVNCTLISWILNALSKDISRGFVFVDDAKMLWEEIREQFGGSNGPRIFEL</sequence>
<feature type="domain" description="Retrotransposon Copia-like N-terminal" evidence="2">
    <location>
        <begin position="42"/>
        <end position="86"/>
    </location>
</feature>
<feature type="region of interest" description="Disordered" evidence="1">
    <location>
        <begin position="1"/>
        <end position="22"/>
    </location>
</feature>
<protein>
    <recommendedName>
        <fullName evidence="2">Retrotransposon Copia-like N-terminal domain-containing protein</fullName>
    </recommendedName>
</protein>
<organism evidence="3 4">
    <name type="scientific">Lithospermum erythrorhizon</name>
    <name type="common">Purple gromwell</name>
    <name type="synonym">Lithospermum officinale var. erythrorhizon</name>
    <dbReference type="NCBI Taxonomy" id="34254"/>
    <lineage>
        <taxon>Eukaryota</taxon>
        <taxon>Viridiplantae</taxon>
        <taxon>Streptophyta</taxon>
        <taxon>Embryophyta</taxon>
        <taxon>Tracheophyta</taxon>
        <taxon>Spermatophyta</taxon>
        <taxon>Magnoliopsida</taxon>
        <taxon>eudicotyledons</taxon>
        <taxon>Gunneridae</taxon>
        <taxon>Pentapetalae</taxon>
        <taxon>asterids</taxon>
        <taxon>lamiids</taxon>
        <taxon>Boraginales</taxon>
        <taxon>Boraginaceae</taxon>
        <taxon>Boraginoideae</taxon>
        <taxon>Lithospermeae</taxon>
        <taxon>Lithospermum</taxon>
    </lineage>
</organism>
<evidence type="ECO:0000259" key="2">
    <source>
        <dbReference type="Pfam" id="PF14244"/>
    </source>
</evidence>
<dbReference type="PANTHER" id="PTHR37610:SF40">
    <property type="entry name" value="OS01G0909600 PROTEIN"/>
    <property type="match status" value="1"/>
</dbReference>
<dbReference type="Pfam" id="PF14244">
    <property type="entry name" value="Retrotran_gag_3"/>
    <property type="match status" value="1"/>
</dbReference>
<dbReference type="PANTHER" id="PTHR37610">
    <property type="entry name" value="CCHC-TYPE DOMAIN-CONTAINING PROTEIN"/>
    <property type="match status" value="1"/>
</dbReference>
<dbReference type="EMBL" id="BAABME010019112">
    <property type="protein sequence ID" value="GAA0156097.1"/>
    <property type="molecule type" value="Genomic_DNA"/>
</dbReference>